<dbReference type="EMBL" id="MKGL01000002">
    <property type="protein sequence ID" value="RNF12732.1"/>
    <property type="molecule type" value="Genomic_DNA"/>
</dbReference>
<reference evidence="1 2" key="1">
    <citation type="journal article" date="2018" name="BMC Genomics">
        <title>Genomic comparison of Trypanosoma conorhini and Trypanosoma rangeli to Trypanosoma cruzi strains of high and low virulence.</title>
        <authorList>
            <person name="Bradwell K.R."/>
            <person name="Koparde V.N."/>
            <person name="Matveyev A.V."/>
            <person name="Serrano M.G."/>
            <person name="Alves J.M."/>
            <person name="Parikh H."/>
            <person name="Huang B."/>
            <person name="Lee V."/>
            <person name="Espinosa-Alvarez O."/>
            <person name="Ortiz P.A."/>
            <person name="Costa-Martins A.G."/>
            <person name="Teixeira M.M."/>
            <person name="Buck G.A."/>
        </authorList>
    </citation>
    <scope>NUCLEOTIDE SEQUENCE [LARGE SCALE GENOMIC DNA]</scope>
    <source>
        <strain evidence="1 2">AM80</strain>
    </source>
</reference>
<accession>A0A3R7KP94</accession>
<gene>
    <name evidence="1" type="ORF">TraAM80_00084</name>
</gene>
<sequence length="109" mass="12770">MVCLCHLYSRIFDVSDMFVSIRGIFFLQLPHDFEWAYNRTLHRLRSLSTHCALLAHERSMDVEERCGSWNALVDKVVHHFESPAKKNFRLECVRCLITARRSVFLGGDL</sequence>
<dbReference type="RefSeq" id="XP_029242922.1">
    <property type="nucleotide sequence ID" value="XM_029377179.1"/>
</dbReference>
<organism evidence="1 2">
    <name type="scientific">Trypanosoma rangeli</name>
    <dbReference type="NCBI Taxonomy" id="5698"/>
    <lineage>
        <taxon>Eukaryota</taxon>
        <taxon>Discoba</taxon>
        <taxon>Euglenozoa</taxon>
        <taxon>Kinetoplastea</taxon>
        <taxon>Metakinetoplastina</taxon>
        <taxon>Trypanosomatida</taxon>
        <taxon>Trypanosomatidae</taxon>
        <taxon>Trypanosoma</taxon>
        <taxon>Herpetosoma</taxon>
    </lineage>
</organism>
<evidence type="ECO:0000313" key="1">
    <source>
        <dbReference type="EMBL" id="RNF12732.1"/>
    </source>
</evidence>
<protein>
    <submittedName>
        <fullName evidence="1">Putative metallo-beta-lactamase superfamily</fullName>
    </submittedName>
</protein>
<dbReference type="GeneID" id="40324017"/>
<proteinExistence type="predicted"/>
<evidence type="ECO:0000313" key="2">
    <source>
        <dbReference type="Proteomes" id="UP000283634"/>
    </source>
</evidence>
<dbReference type="OrthoDB" id="241529at2759"/>
<dbReference type="Proteomes" id="UP000283634">
    <property type="component" value="Unassembled WGS sequence"/>
</dbReference>
<dbReference type="AlphaFoldDB" id="A0A3R7KP94"/>
<comment type="caution">
    <text evidence="1">The sequence shown here is derived from an EMBL/GenBank/DDBJ whole genome shotgun (WGS) entry which is preliminary data.</text>
</comment>
<keyword evidence="2" id="KW-1185">Reference proteome</keyword>
<name>A0A3R7KP94_TRYRA</name>